<protein>
    <recommendedName>
        <fullName evidence="5">Cytosol aminopeptidase domain-containing protein</fullName>
    </recommendedName>
</protein>
<dbReference type="PANTHER" id="PTHR11963:SF48">
    <property type="entry name" value="DIPEPTIDASE B, ISOFORM A"/>
    <property type="match status" value="1"/>
</dbReference>
<keyword evidence="7" id="KW-1185">Reference proteome</keyword>
<dbReference type="PROSITE" id="PS00631">
    <property type="entry name" value="CYTOSOL_AP"/>
    <property type="match status" value="1"/>
</dbReference>
<evidence type="ECO:0000256" key="4">
    <source>
        <dbReference type="ARBA" id="ARBA00022801"/>
    </source>
</evidence>
<dbReference type="Proteomes" id="UP001347796">
    <property type="component" value="Unassembled WGS sequence"/>
</dbReference>
<sequence>MATPSLPRILPCLDVTDIRFDSVVVVTDSINKLTDENLKCLEEPLRKYSKLDESCGKSVVLVHTENIPSNRLIFSPTGKLNRDYDDVRSFADAAVKGIKRAREAGSISPLLVRPIDDSFPKAGLVATLGALHDLYVPLEIREAVFEKRTKVESLGIWCNNEARLKAGIEISSAIELGRIICRDIGGSDPERMAAQRVEEYVLEVFKDKGINVNIISDASIFKKEYPLLAAVNRAADVVERHRGRIIFLEYVGDGSIEKTLFLVGKGITYDTGGADIKAGGIMAGMHRDKCGAAAVAGFFKILSILKPKGLRVVGGMAMVRNSVGEESYVADEIITSRAGVRIRVGNTDAEGRMVMADVLCKFKEMALEAINPELMTIATLTGHAIRAVGTNYSIIMDNGPAKLLQTAQTVQTVGDIYGDPFEISTIRREDYDFVAGKSEYEDVLQCNNQASSATPRGHQCPAAFLIRSSGLDKHGIDSDKPIPYSHLDIAGSSGPFPGIPTGAPLPALTAKYILKRLQ</sequence>
<dbReference type="SUPFAM" id="SSF53187">
    <property type="entry name" value="Zn-dependent exopeptidases"/>
    <property type="match status" value="1"/>
</dbReference>
<dbReference type="PANTHER" id="PTHR11963">
    <property type="entry name" value="LEUCINE AMINOPEPTIDASE-RELATED"/>
    <property type="match status" value="1"/>
</dbReference>
<dbReference type="GO" id="GO:0070006">
    <property type="term" value="F:metalloaminopeptidase activity"/>
    <property type="evidence" value="ECO:0007669"/>
    <property type="project" value="InterPro"/>
</dbReference>
<organism evidence="6 7">
    <name type="scientific">Patella caerulea</name>
    <name type="common">Rayed Mediterranean limpet</name>
    <dbReference type="NCBI Taxonomy" id="87958"/>
    <lineage>
        <taxon>Eukaryota</taxon>
        <taxon>Metazoa</taxon>
        <taxon>Spiralia</taxon>
        <taxon>Lophotrochozoa</taxon>
        <taxon>Mollusca</taxon>
        <taxon>Gastropoda</taxon>
        <taxon>Patellogastropoda</taxon>
        <taxon>Patelloidea</taxon>
        <taxon>Patellidae</taxon>
        <taxon>Patella</taxon>
    </lineage>
</organism>
<evidence type="ECO:0000313" key="6">
    <source>
        <dbReference type="EMBL" id="KAK6178158.1"/>
    </source>
</evidence>
<dbReference type="CDD" id="cd00433">
    <property type="entry name" value="Peptidase_M17"/>
    <property type="match status" value="1"/>
</dbReference>
<name>A0AAN8JLD7_PATCE</name>
<evidence type="ECO:0000256" key="2">
    <source>
        <dbReference type="ARBA" id="ARBA00022438"/>
    </source>
</evidence>
<comment type="similarity">
    <text evidence="1">Belongs to the peptidase M17 family.</text>
</comment>
<dbReference type="GO" id="GO:0006508">
    <property type="term" value="P:proteolysis"/>
    <property type="evidence" value="ECO:0007669"/>
    <property type="project" value="UniProtKB-KW"/>
</dbReference>
<keyword evidence="2" id="KW-0031">Aminopeptidase</keyword>
<dbReference type="AlphaFoldDB" id="A0AAN8JLD7"/>
<reference evidence="6 7" key="1">
    <citation type="submission" date="2024-01" db="EMBL/GenBank/DDBJ databases">
        <title>The genome of the rayed Mediterranean limpet Patella caerulea (Linnaeus, 1758).</title>
        <authorList>
            <person name="Anh-Thu Weber A."/>
            <person name="Halstead-Nussloch G."/>
        </authorList>
    </citation>
    <scope>NUCLEOTIDE SEQUENCE [LARGE SCALE GENOMIC DNA]</scope>
    <source>
        <strain evidence="6">AATW-2023a</strain>
        <tissue evidence="6">Whole specimen</tissue>
    </source>
</reference>
<comment type="caution">
    <text evidence="6">The sequence shown here is derived from an EMBL/GenBank/DDBJ whole genome shotgun (WGS) entry which is preliminary data.</text>
</comment>
<evidence type="ECO:0000259" key="5">
    <source>
        <dbReference type="PROSITE" id="PS00631"/>
    </source>
</evidence>
<dbReference type="Gene3D" id="3.40.630.10">
    <property type="entry name" value="Zn peptidases"/>
    <property type="match status" value="1"/>
</dbReference>
<proteinExistence type="inferred from homology"/>
<accession>A0AAN8JLD7</accession>
<gene>
    <name evidence="6" type="ORF">SNE40_012971</name>
</gene>
<evidence type="ECO:0000256" key="3">
    <source>
        <dbReference type="ARBA" id="ARBA00022670"/>
    </source>
</evidence>
<feature type="domain" description="Cytosol aminopeptidase" evidence="5">
    <location>
        <begin position="346"/>
        <end position="353"/>
    </location>
</feature>
<dbReference type="InterPro" id="IPR000819">
    <property type="entry name" value="Peptidase_M17_C"/>
</dbReference>
<dbReference type="GO" id="GO:0030145">
    <property type="term" value="F:manganese ion binding"/>
    <property type="evidence" value="ECO:0007669"/>
    <property type="project" value="InterPro"/>
</dbReference>
<dbReference type="PRINTS" id="PR00481">
    <property type="entry name" value="LAMNOPPTDASE"/>
</dbReference>
<dbReference type="InterPro" id="IPR011356">
    <property type="entry name" value="Leucine_aapep/pepB"/>
</dbReference>
<evidence type="ECO:0000256" key="1">
    <source>
        <dbReference type="ARBA" id="ARBA00009528"/>
    </source>
</evidence>
<dbReference type="EMBL" id="JAZGQO010000009">
    <property type="protein sequence ID" value="KAK6178158.1"/>
    <property type="molecule type" value="Genomic_DNA"/>
</dbReference>
<dbReference type="Pfam" id="PF00883">
    <property type="entry name" value="Peptidase_M17"/>
    <property type="match status" value="1"/>
</dbReference>
<evidence type="ECO:0000313" key="7">
    <source>
        <dbReference type="Proteomes" id="UP001347796"/>
    </source>
</evidence>
<keyword evidence="3" id="KW-0645">Protease</keyword>
<keyword evidence="4" id="KW-0378">Hydrolase</keyword>
<dbReference type="GO" id="GO:0005737">
    <property type="term" value="C:cytoplasm"/>
    <property type="evidence" value="ECO:0007669"/>
    <property type="project" value="InterPro"/>
</dbReference>